<sequence>MMKFVGKKVRDDVVSDFGVTLVPAGSMLDEELLGLLGNHQIDLYSLELLDSGTGTVINFVDQAVLRSKELFESIGLTGKVPVEDIKGEVIPLVLQVSKHSNLFQLFESVKAVDEYTYQHNIGVGILSTLIGRWMELPDEELEILSLAGTLHDVGKVYIPAAILNKPDKLTKEEYEQVKRHAEYGYDLLCQVPHLDPRIPLAALQHHERNDGRGYPFGAKEQDIELFSKIIAVADIFHAMSSRRSYHEPRAFYEIADQMRDDSFGLLDPMVVTLFLDKVMEKLIGETVLLTDEQLGEVVSLNPHQPLAPLVKVGEQFIDLSRRTDIHIKSIFIPA</sequence>
<proteinExistence type="predicted"/>
<dbReference type="PROSITE" id="PS51832">
    <property type="entry name" value="HD_GYP"/>
    <property type="match status" value="1"/>
</dbReference>
<dbReference type="CDD" id="cd00077">
    <property type="entry name" value="HDc"/>
    <property type="match status" value="1"/>
</dbReference>
<dbReference type="Gene3D" id="1.10.3210.10">
    <property type="entry name" value="Hypothetical protein af1432"/>
    <property type="match status" value="1"/>
</dbReference>
<dbReference type="InterPro" id="IPR037522">
    <property type="entry name" value="HD_GYP_dom"/>
</dbReference>
<comment type="caution">
    <text evidence="2">The sequence shown here is derived from an EMBL/GenBank/DDBJ whole genome shotgun (WGS) entry which is preliminary data.</text>
</comment>
<dbReference type="InterPro" id="IPR003607">
    <property type="entry name" value="HD/PDEase_dom"/>
</dbReference>
<evidence type="ECO:0000313" key="3">
    <source>
        <dbReference type="Proteomes" id="UP000681162"/>
    </source>
</evidence>
<dbReference type="AlphaFoldDB" id="A0A919XWZ9"/>
<dbReference type="Pfam" id="PF13487">
    <property type="entry name" value="HD_5"/>
    <property type="match status" value="1"/>
</dbReference>
<feature type="domain" description="HD-GYP" evidence="1">
    <location>
        <begin position="94"/>
        <end position="290"/>
    </location>
</feature>
<dbReference type="PANTHER" id="PTHR43155">
    <property type="entry name" value="CYCLIC DI-GMP PHOSPHODIESTERASE PA4108-RELATED"/>
    <property type="match status" value="1"/>
</dbReference>
<dbReference type="Proteomes" id="UP000681162">
    <property type="component" value="Unassembled WGS sequence"/>
</dbReference>
<reference evidence="2 3" key="1">
    <citation type="submission" date="2021-03" db="EMBL/GenBank/DDBJ databases">
        <title>Antimicrobial resistance genes in bacteria isolated from Japanese honey, and their potential for conferring macrolide and lincosamide resistance in the American foulbrood pathogen Paenibacillus larvae.</title>
        <authorList>
            <person name="Okamoto M."/>
            <person name="Kumagai M."/>
            <person name="Kanamori H."/>
            <person name="Takamatsu D."/>
        </authorList>
    </citation>
    <scope>NUCLEOTIDE SEQUENCE [LARGE SCALE GENOMIC DNA]</scope>
    <source>
        <strain evidence="2 3">J41TS12</strain>
    </source>
</reference>
<evidence type="ECO:0000259" key="1">
    <source>
        <dbReference type="PROSITE" id="PS51832"/>
    </source>
</evidence>
<accession>A0A919XWZ9</accession>
<dbReference type="PANTHER" id="PTHR43155:SF2">
    <property type="entry name" value="CYCLIC DI-GMP PHOSPHODIESTERASE PA4108"/>
    <property type="match status" value="1"/>
</dbReference>
<keyword evidence="3" id="KW-1185">Reference proteome</keyword>
<dbReference type="EMBL" id="BORR01000031">
    <property type="protein sequence ID" value="GIO40006.1"/>
    <property type="molecule type" value="Genomic_DNA"/>
</dbReference>
<dbReference type="SUPFAM" id="SSF109604">
    <property type="entry name" value="HD-domain/PDEase-like"/>
    <property type="match status" value="1"/>
</dbReference>
<name>A0A919XWZ9_9BACL</name>
<protein>
    <recommendedName>
        <fullName evidence="1">HD-GYP domain-containing protein</fullName>
    </recommendedName>
</protein>
<organism evidence="2 3">
    <name type="scientific">Paenibacillus antibioticophila</name>
    <dbReference type="NCBI Taxonomy" id="1274374"/>
    <lineage>
        <taxon>Bacteria</taxon>
        <taxon>Bacillati</taxon>
        <taxon>Bacillota</taxon>
        <taxon>Bacilli</taxon>
        <taxon>Bacillales</taxon>
        <taxon>Paenibacillaceae</taxon>
        <taxon>Paenibacillus</taxon>
    </lineage>
</organism>
<dbReference type="RefSeq" id="WP_212943914.1">
    <property type="nucleotide sequence ID" value="NZ_BORR01000031.1"/>
</dbReference>
<evidence type="ECO:0000313" key="2">
    <source>
        <dbReference type="EMBL" id="GIO40006.1"/>
    </source>
</evidence>
<dbReference type="SMART" id="SM00471">
    <property type="entry name" value="HDc"/>
    <property type="match status" value="1"/>
</dbReference>
<gene>
    <name evidence="2" type="ORF">J41TS12_48670</name>
</gene>